<dbReference type="STRING" id="688867.SAMN05660236_5907"/>
<protein>
    <submittedName>
        <fullName evidence="3">YHS domain-containing protein</fullName>
    </submittedName>
</protein>
<dbReference type="Proteomes" id="UP000190961">
    <property type="component" value="Unassembled WGS sequence"/>
</dbReference>
<keyword evidence="1" id="KW-0732">Signal</keyword>
<evidence type="ECO:0000259" key="2">
    <source>
        <dbReference type="Pfam" id="PF04945"/>
    </source>
</evidence>
<evidence type="ECO:0000313" key="3">
    <source>
        <dbReference type="EMBL" id="SKC89651.1"/>
    </source>
</evidence>
<dbReference type="InterPro" id="IPR007029">
    <property type="entry name" value="YHS_dom"/>
</dbReference>
<proteinExistence type="predicted"/>
<feature type="chain" id="PRO_5012075199" evidence="1">
    <location>
        <begin position="21"/>
        <end position="144"/>
    </location>
</feature>
<organism evidence="3 4">
    <name type="scientific">Ohtaekwangia koreensis</name>
    <dbReference type="NCBI Taxonomy" id="688867"/>
    <lineage>
        <taxon>Bacteria</taxon>
        <taxon>Pseudomonadati</taxon>
        <taxon>Bacteroidota</taxon>
        <taxon>Cytophagia</taxon>
        <taxon>Cytophagales</taxon>
        <taxon>Fulvivirgaceae</taxon>
        <taxon>Ohtaekwangia</taxon>
    </lineage>
</organism>
<gene>
    <name evidence="3" type="ORF">SAMN05660236_5907</name>
</gene>
<feature type="signal peptide" evidence="1">
    <location>
        <begin position="1"/>
        <end position="20"/>
    </location>
</feature>
<feature type="domain" description="YHS" evidence="2">
    <location>
        <begin position="37"/>
        <end position="83"/>
    </location>
</feature>
<dbReference type="EMBL" id="FUZU01000005">
    <property type="protein sequence ID" value="SKC89651.1"/>
    <property type="molecule type" value="Genomic_DNA"/>
</dbReference>
<dbReference type="Pfam" id="PF04945">
    <property type="entry name" value="YHS"/>
    <property type="match status" value="1"/>
</dbReference>
<dbReference type="RefSeq" id="WP_394333201.1">
    <property type="nucleotide sequence ID" value="NZ_FUZU01000005.1"/>
</dbReference>
<keyword evidence="4" id="KW-1185">Reference proteome</keyword>
<dbReference type="AlphaFoldDB" id="A0A1T5MN59"/>
<accession>A0A1T5MN59</accession>
<name>A0A1T5MN59_9BACT</name>
<sequence length="144" mass="16732">MYMKSILFSLFLLVSQMSLAQKVFTTNEGAIHGYDPVAYFTEAKPVRGNAKYTFQWNDATWYFASQKNLDLFKAKPQQYAPQYGGYCAYGTSNGYKANTQPDAWTIVDGKLYLNYNSDVQKQWNPQREKLILKADEHWKKLENQ</sequence>
<evidence type="ECO:0000256" key="1">
    <source>
        <dbReference type="SAM" id="SignalP"/>
    </source>
</evidence>
<reference evidence="3 4" key="1">
    <citation type="submission" date="2017-02" db="EMBL/GenBank/DDBJ databases">
        <authorList>
            <person name="Peterson S.W."/>
        </authorList>
    </citation>
    <scope>NUCLEOTIDE SEQUENCE [LARGE SCALE GENOMIC DNA]</scope>
    <source>
        <strain evidence="3 4">DSM 25262</strain>
    </source>
</reference>
<evidence type="ECO:0000313" key="4">
    <source>
        <dbReference type="Proteomes" id="UP000190961"/>
    </source>
</evidence>
<dbReference type="NCBIfam" id="NF041384">
    <property type="entry name" value="YHS_seleno_dom"/>
    <property type="match status" value="1"/>
</dbReference>